<feature type="repeat" description="WD" evidence="7">
    <location>
        <begin position="147"/>
        <end position="189"/>
    </location>
</feature>
<evidence type="ECO:0000256" key="8">
    <source>
        <dbReference type="SAM" id="MobiDB-lite"/>
    </source>
</evidence>
<gene>
    <name evidence="10" type="ORF">PGLA1383_LOCUS2903</name>
</gene>
<keyword evidence="2 7" id="KW-0853">WD repeat</keyword>
<dbReference type="InterPro" id="IPR036188">
    <property type="entry name" value="FAD/NAD-bd_sf"/>
</dbReference>
<dbReference type="GO" id="GO:0016491">
    <property type="term" value="F:oxidoreductase activity"/>
    <property type="evidence" value="ECO:0007669"/>
    <property type="project" value="UniProtKB-KW"/>
</dbReference>
<dbReference type="InterPro" id="IPR036322">
    <property type="entry name" value="WD40_repeat_dom_sf"/>
</dbReference>
<dbReference type="GO" id="GO:0071949">
    <property type="term" value="F:FAD binding"/>
    <property type="evidence" value="ECO:0007669"/>
    <property type="project" value="InterPro"/>
</dbReference>
<evidence type="ECO:0000256" key="2">
    <source>
        <dbReference type="ARBA" id="ARBA00022574"/>
    </source>
</evidence>
<keyword evidence="4" id="KW-0677">Repeat</keyword>
<dbReference type="Pfam" id="PF00400">
    <property type="entry name" value="WD40"/>
    <property type="match status" value="5"/>
</dbReference>
<keyword evidence="11" id="KW-1185">Reference proteome</keyword>
<dbReference type="Pfam" id="PF01494">
    <property type="entry name" value="FAD_binding_3"/>
    <property type="match status" value="1"/>
</dbReference>
<dbReference type="Gene3D" id="3.50.50.60">
    <property type="entry name" value="FAD/NAD(P)-binding domain"/>
    <property type="match status" value="1"/>
</dbReference>
<protein>
    <recommendedName>
        <fullName evidence="9">FAD-binding domain-containing protein</fullName>
    </recommendedName>
</protein>
<reference evidence="10" key="1">
    <citation type="submission" date="2021-02" db="EMBL/GenBank/DDBJ databases">
        <authorList>
            <person name="Dougan E. K."/>
            <person name="Rhodes N."/>
            <person name="Thang M."/>
            <person name="Chan C."/>
        </authorList>
    </citation>
    <scope>NUCLEOTIDE SEQUENCE</scope>
</reference>
<dbReference type="PROSITE" id="PS50082">
    <property type="entry name" value="WD_REPEATS_2"/>
    <property type="match status" value="3"/>
</dbReference>
<dbReference type="InterPro" id="IPR008775">
    <property type="entry name" value="Phytyl_CoA_dOase-like"/>
</dbReference>
<proteinExistence type="predicted"/>
<sequence length="1738" mass="191838">VKAVGMGRTYETGQGDPWREFLKAEIARQEPPMRHVETEDGTRDEVQPMNSARRKVKASAPRNINGQTIVMMLLELPVLQQMASCGVDHNVMIWDVFTGIWKRTLRGHEMGVRCMAFATSTKVLVTGGYDYNLFVWNPYVGKSIHTIQGHTAPIIGIEVLGSPSNQVVSADSDGFLKTWDLGTYQCLQTLVVDEIMNLRAFISIPSHKRVFAVDRMFIAFDYQNTGVPDQTEEGPLIKAFYHPRLKVFVSGCINSVKVWDAVTGAIRVVITHKDAEITDFCNRLSLTHGFLPGLLLPFLRFCCHLVLGALKALKALDARYDREPNRILAAAGPLPSAEGVVKGMSTDELSALHTALLADSHGLRALLDEELTSRRPLHKHKANLFDPWLGSRQPSGDAERWKLFAQQGFVNLGKVLTDTEVAYFRELFQQDRERYHFFWQQYGHHQHVNYEALTTTPALDELIRHPEIYPIVEELMGGPLCFGEIGLRFMGSYQGELHQQWHRDIPHWPEHPLRTDYIQVFVCLSDVSEGSHSFSISPESVDQPVLPDREQLEEAGVYNLCGAAGTVLLYNAAVLHTATTRATDVERLTVQIYYGHRHRAPLADDSAIPPAFWRDSADAETRAFYGNLNERTRVLMRAFAAPPAATDADGPKVPVGAGAMAGAAMLAVYSTSGGAGAPAFAVAGGRAATAATRHAVASRVTARASAKSSSGEKSSSVAALVAGAAASGAFALSGNRRGKVSRTFRSSRVKLQAANLEISEENPLRVIIAGGGVGGLMLAKALSKEPTMRCTILEQTNQFARFGGPIQIASNALSVIRDIDETLFNNLMDKFTFTGCRQNGLVDPLRNEWYCPFDAMKTSADHFELPYTGVVDRPDLQEILLNAIPEGMLQNSQKVSGYEVLPDYAGVKVQTKGGEDVECDVLIGNDGIWSAIRAQMWDEDQKGPGSGCTYSGYIVFAGETIYKPDDYFDVGYKVYMGPKRYFVTSDVGRGRIQWYAFVAVGEGEQVPRGPREKKDYVKAAFQGWSQQVQDLLEATPSDTVEDRSLYDRPPSVGRSWADGPVALAGDACHPMMPNLGQGGCQAMEDAYMIVQKLKGCKSRSEVPDALQDYYRSRVFRASAIQGLSRIASDLLLSTFTFPWKPSEGLSSPHGKGRGDFNYNAVAVSYLKYLLPSIFNIQFSFLYSYHPFKWTAAEVQSLVKKTMDRHRKDSEAAWAQREEAVRDGTVGALEEEQKKPSFFTLAAQTKWVMVKLNVSMTDRIGQVFKDDSETMQLTLQSGPFRLTGVTGVKRYRFDAGYVGADSEKLIVDGVYNGNVHGDAAISMQLPQAIYPNVLLERPMRVWGPSYACVGSRLWDSDVAGASVRICPQEGPSYACVSSRLWDSDVAGASVLREKVRPTGESALQRLTVTGYSEYWVTMDLFIHNEELSDSASDSAGSGGSDEGDARLRVEVGSRPGGLQAISTEPEARPRKKENVGVRLTSRKLFISDHCGDIYVYHSTTGCLIKRLTSHSKEVSGMIYCDGDKNLITVSWDRSIVVHDESEHMPKVWRKSTNAHKGDITCVAYSRHLGLIATGSTDCVIAVREYQRLRIMSFLLGHKTDITALAFVPPYPLLVSADFSGNVAVWAVQTTTGKQHRFANMVLTRFINMQSLESSASVNCLEPVFEMKQGQPNLVLFTGDEDGDVRTWDVTMLLTVAEVEKCAKIPEADWDPRKKDQTDASHTTEAMARKAASLEVPELQ</sequence>
<dbReference type="InterPro" id="IPR019775">
    <property type="entry name" value="WD40_repeat_CS"/>
</dbReference>
<evidence type="ECO:0000313" key="11">
    <source>
        <dbReference type="Proteomes" id="UP000654075"/>
    </source>
</evidence>
<evidence type="ECO:0000313" key="10">
    <source>
        <dbReference type="EMBL" id="CAE8583957.1"/>
    </source>
</evidence>
<feature type="region of interest" description="Disordered" evidence="8">
    <location>
        <begin position="1705"/>
        <end position="1738"/>
    </location>
</feature>
<feature type="repeat" description="WD" evidence="7">
    <location>
        <begin position="1593"/>
        <end position="1628"/>
    </location>
</feature>
<dbReference type="OrthoDB" id="655030at2759"/>
<comment type="caution">
    <text evidence="10">The sequence shown here is derived from an EMBL/GenBank/DDBJ whole genome shotgun (WGS) entry which is preliminary data.</text>
</comment>
<dbReference type="PANTHER" id="PTHR46496:SF1">
    <property type="entry name" value="ZEAXANTHIN EPOXIDASE, CHLOROPLASTIC"/>
    <property type="match status" value="1"/>
</dbReference>
<keyword evidence="3" id="KW-0285">Flavoprotein</keyword>
<dbReference type="SUPFAM" id="SSF50978">
    <property type="entry name" value="WD40 repeat-like"/>
    <property type="match status" value="2"/>
</dbReference>
<evidence type="ECO:0000256" key="1">
    <source>
        <dbReference type="ARBA" id="ARBA00001974"/>
    </source>
</evidence>
<evidence type="ECO:0000256" key="4">
    <source>
        <dbReference type="ARBA" id="ARBA00022737"/>
    </source>
</evidence>
<dbReference type="SUPFAM" id="SSF51197">
    <property type="entry name" value="Clavaminate synthase-like"/>
    <property type="match status" value="1"/>
</dbReference>
<feature type="compositionally biased region" description="Basic and acidic residues" evidence="8">
    <location>
        <begin position="1705"/>
        <end position="1717"/>
    </location>
</feature>
<organism evidence="10 11">
    <name type="scientific">Polarella glacialis</name>
    <name type="common">Dinoflagellate</name>
    <dbReference type="NCBI Taxonomy" id="89957"/>
    <lineage>
        <taxon>Eukaryota</taxon>
        <taxon>Sar</taxon>
        <taxon>Alveolata</taxon>
        <taxon>Dinophyceae</taxon>
        <taxon>Suessiales</taxon>
        <taxon>Suessiaceae</taxon>
        <taxon>Polarella</taxon>
    </lineage>
</organism>
<evidence type="ECO:0000256" key="5">
    <source>
        <dbReference type="ARBA" id="ARBA00022827"/>
    </source>
</evidence>
<dbReference type="SUPFAM" id="SSF51905">
    <property type="entry name" value="FAD/NAD(P)-binding domain"/>
    <property type="match status" value="1"/>
</dbReference>
<dbReference type="Pfam" id="PF05721">
    <property type="entry name" value="PhyH"/>
    <property type="match status" value="1"/>
</dbReference>
<dbReference type="PROSITE" id="PS50294">
    <property type="entry name" value="WD_REPEATS_REGION"/>
    <property type="match status" value="2"/>
</dbReference>
<dbReference type="Gene3D" id="2.130.10.10">
    <property type="entry name" value="YVTN repeat-like/Quinoprotein amine dehydrogenase"/>
    <property type="match status" value="2"/>
</dbReference>
<evidence type="ECO:0000256" key="7">
    <source>
        <dbReference type="PROSITE-ProRule" id="PRU00221"/>
    </source>
</evidence>
<evidence type="ECO:0000256" key="6">
    <source>
        <dbReference type="ARBA" id="ARBA00023002"/>
    </source>
</evidence>
<feature type="non-terminal residue" evidence="10">
    <location>
        <position position="1"/>
    </location>
</feature>
<keyword evidence="6" id="KW-0560">Oxidoreductase</keyword>
<dbReference type="InterPro" id="IPR001680">
    <property type="entry name" value="WD40_rpt"/>
</dbReference>
<comment type="cofactor">
    <cofactor evidence="1">
        <name>FAD</name>
        <dbReference type="ChEBI" id="CHEBI:57692"/>
    </cofactor>
</comment>
<keyword evidence="5" id="KW-0274">FAD</keyword>
<dbReference type="SMART" id="SM00320">
    <property type="entry name" value="WD40"/>
    <property type="match status" value="8"/>
</dbReference>
<accession>A0A813DBU4</accession>
<dbReference type="InterPro" id="IPR015943">
    <property type="entry name" value="WD40/YVTN_repeat-like_dom_sf"/>
</dbReference>
<feature type="domain" description="FAD-binding" evidence="9">
    <location>
        <begin position="765"/>
        <end position="1117"/>
    </location>
</feature>
<feature type="repeat" description="WD" evidence="7">
    <location>
        <begin position="105"/>
        <end position="146"/>
    </location>
</feature>
<name>A0A813DBU4_POLGL</name>
<evidence type="ECO:0000259" key="9">
    <source>
        <dbReference type="Pfam" id="PF01494"/>
    </source>
</evidence>
<evidence type="ECO:0000256" key="3">
    <source>
        <dbReference type="ARBA" id="ARBA00022630"/>
    </source>
</evidence>
<dbReference type="PRINTS" id="PR00420">
    <property type="entry name" value="RNGMNOXGNASE"/>
</dbReference>
<dbReference type="Gene3D" id="2.60.120.620">
    <property type="entry name" value="q2cbj1_9rhob like domain"/>
    <property type="match status" value="1"/>
</dbReference>
<feature type="compositionally biased region" description="Basic and acidic residues" evidence="8">
    <location>
        <begin position="33"/>
        <end position="46"/>
    </location>
</feature>
<feature type="region of interest" description="Disordered" evidence="8">
    <location>
        <begin position="33"/>
        <end position="58"/>
    </location>
</feature>
<dbReference type="InterPro" id="IPR002938">
    <property type="entry name" value="FAD-bd"/>
</dbReference>
<dbReference type="Proteomes" id="UP000654075">
    <property type="component" value="Unassembled WGS sequence"/>
</dbReference>
<feature type="non-terminal residue" evidence="10">
    <location>
        <position position="1738"/>
    </location>
</feature>
<dbReference type="PROSITE" id="PS00678">
    <property type="entry name" value="WD_REPEATS_1"/>
    <property type="match status" value="1"/>
</dbReference>
<dbReference type="PANTHER" id="PTHR46496">
    <property type="match status" value="1"/>
</dbReference>
<dbReference type="EMBL" id="CAJNNV010000956">
    <property type="protein sequence ID" value="CAE8583957.1"/>
    <property type="molecule type" value="Genomic_DNA"/>
</dbReference>